<evidence type="ECO:0000256" key="4">
    <source>
        <dbReference type="ARBA" id="ARBA00017394"/>
    </source>
</evidence>
<keyword evidence="6" id="KW-0288">FMN</keyword>
<dbReference type="AlphaFoldDB" id="A0A5N5TGY5"/>
<dbReference type="EMBL" id="SEYY01001228">
    <property type="protein sequence ID" value="KAB7505449.1"/>
    <property type="molecule type" value="Genomic_DNA"/>
</dbReference>
<protein>
    <recommendedName>
        <fullName evidence="4">Riboflavin kinase</fullName>
        <ecNumber evidence="3">2.7.1.26</ecNumber>
    </recommendedName>
    <alternativeName>
        <fullName evidence="16">ATP:riboflavin 5'-phosphotransferase</fullName>
    </alternativeName>
    <alternativeName>
        <fullName evidence="13">Flavokinase</fullName>
    </alternativeName>
</protein>
<feature type="domain" description="Riboflavin kinase" evidence="17">
    <location>
        <begin position="5"/>
        <end position="133"/>
    </location>
</feature>
<dbReference type="Gene3D" id="2.40.30.30">
    <property type="entry name" value="Riboflavin kinase-like"/>
    <property type="match status" value="1"/>
</dbReference>
<dbReference type="SUPFAM" id="SSF82114">
    <property type="entry name" value="Riboflavin kinase-like"/>
    <property type="match status" value="1"/>
</dbReference>
<keyword evidence="5" id="KW-0285">Flavoprotein</keyword>
<evidence type="ECO:0000313" key="18">
    <source>
        <dbReference type="EMBL" id="KAB7505449.1"/>
    </source>
</evidence>
<dbReference type="Pfam" id="PF01687">
    <property type="entry name" value="Flavokinase"/>
    <property type="match status" value="1"/>
</dbReference>
<name>A0A5N5TGY5_9CRUS</name>
<dbReference type="GO" id="GO:0046872">
    <property type="term" value="F:metal ion binding"/>
    <property type="evidence" value="ECO:0007669"/>
    <property type="project" value="UniProtKB-KW"/>
</dbReference>
<proteinExistence type="predicted"/>
<evidence type="ECO:0000256" key="8">
    <source>
        <dbReference type="ARBA" id="ARBA00022723"/>
    </source>
</evidence>
<sequence>MAFKFLPLYVFGKVVKGFGRGSKELGIPTANLSEEVIDLLPKDVNPGIYYGLASVNKGPTYKMVLSVGWNPFYHNEKKSLETHILHEFEDDFYGSVLKIILIGYIRPEKNFSSLDELITEIKSDISIAETKLDEPVYKKYYISPFWSANFEEEKGVFFSDNFKPTSHSGSDNDVLLNGKL</sequence>
<dbReference type="EC" id="2.7.1.26" evidence="3"/>
<evidence type="ECO:0000256" key="9">
    <source>
        <dbReference type="ARBA" id="ARBA00022741"/>
    </source>
</evidence>
<comment type="caution">
    <text evidence="18">The sequence shown here is derived from an EMBL/GenBank/DDBJ whole genome shotgun (WGS) entry which is preliminary data.</text>
</comment>
<reference evidence="18 19" key="1">
    <citation type="journal article" date="2019" name="PLoS Biol.">
        <title>Sex chromosomes control vertical transmission of feminizing Wolbachia symbionts in an isopod.</title>
        <authorList>
            <person name="Becking T."/>
            <person name="Chebbi M.A."/>
            <person name="Giraud I."/>
            <person name="Moumen B."/>
            <person name="Laverre T."/>
            <person name="Caubet Y."/>
            <person name="Peccoud J."/>
            <person name="Gilbert C."/>
            <person name="Cordaux R."/>
        </authorList>
    </citation>
    <scope>NUCLEOTIDE SEQUENCE [LARGE SCALE GENOMIC DNA]</scope>
    <source>
        <strain evidence="18">ANa2</strain>
        <tissue evidence="18">Whole body excluding digestive tract and cuticle</tissue>
    </source>
</reference>
<evidence type="ECO:0000256" key="12">
    <source>
        <dbReference type="ARBA" id="ARBA00022840"/>
    </source>
</evidence>
<comment type="catalytic activity">
    <reaction evidence="14">
        <text>riboflavin + ATP = FMN + ADP + H(+)</text>
        <dbReference type="Rhea" id="RHEA:14357"/>
        <dbReference type="ChEBI" id="CHEBI:15378"/>
        <dbReference type="ChEBI" id="CHEBI:30616"/>
        <dbReference type="ChEBI" id="CHEBI:57986"/>
        <dbReference type="ChEBI" id="CHEBI:58210"/>
        <dbReference type="ChEBI" id="CHEBI:456216"/>
        <dbReference type="EC" id="2.7.1.26"/>
    </reaction>
    <physiologicalReaction direction="left-to-right" evidence="14">
        <dbReference type="Rhea" id="RHEA:14358"/>
    </physiologicalReaction>
</comment>
<evidence type="ECO:0000256" key="3">
    <source>
        <dbReference type="ARBA" id="ARBA00012105"/>
    </source>
</evidence>
<evidence type="ECO:0000256" key="11">
    <source>
        <dbReference type="ARBA" id="ARBA00022833"/>
    </source>
</evidence>
<dbReference type="GO" id="GO:0005524">
    <property type="term" value="F:ATP binding"/>
    <property type="evidence" value="ECO:0007669"/>
    <property type="project" value="UniProtKB-KW"/>
</dbReference>
<keyword evidence="9" id="KW-0547">Nucleotide-binding</keyword>
<accession>A0A5N5TGY5</accession>
<dbReference type="SMART" id="SM00904">
    <property type="entry name" value="Flavokinase"/>
    <property type="match status" value="1"/>
</dbReference>
<dbReference type="UniPathway" id="UPA00276">
    <property type="reaction ID" value="UER00406"/>
</dbReference>
<evidence type="ECO:0000313" key="19">
    <source>
        <dbReference type="Proteomes" id="UP000326759"/>
    </source>
</evidence>
<evidence type="ECO:0000256" key="1">
    <source>
        <dbReference type="ARBA" id="ARBA00001947"/>
    </source>
</evidence>
<dbReference type="PANTHER" id="PTHR22749">
    <property type="entry name" value="RIBOFLAVIN KINASE/FMN ADENYLYLTRANSFERASE"/>
    <property type="match status" value="1"/>
</dbReference>
<keyword evidence="7" id="KW-0808">Transferase</keyword>
<dbReference type="GO" id="GO:0009398">
    <property type="term" value="P:FMN biosynthetic process"/>
    <property type="evidence" value="ECO:0007669"/>
    <property type="project" value="UniProtKB-UniPathway"/>
</dbReference>
<evidence type="ECO:0000256" key="6">
    <source>
        <dbReference type="ARBA" id="ARBA00022643"/>
    </source>
</evidence>
<keyword evidence="11" id="KW-0862">Zinc</keyword>
<comment type="pathway">
    <text evidence="2">Cofactor biosynthesis; FMN biosynthesis; FMN from riboflavin (ATP route): step 1/1.</text>
</comment>
<organism evidence="18 19">
    <name type="scientific">Armadillidium nasatum</name>
    <dbReference type="NCBI Taxonomy" id="96803"/>
    <lineage>
        <taxon>Eukaryota</taxon>
        <taxon>Metazoa</taxon>
        <taxon>Ecdysozoa</taxon>
        <taxon>Arthropoda</taxon>
        <taxon>Crustacea</taxon>
        <taxon>Multicrustacea</taxon>
        <taxon>Malacostraca</taxon>
        <taxon>Eumalacostraca</taxon>
        <taxon>Peracarida</taxon>
        <taxon>Isopoda</taxon>
        <taxon>Oniscidea</taxon>
        <taxon>Crinocheta</taxon>
        <taxon>Armadillidiidae</taxon>
        <taxon>Armadillidium</taxon>
    </lineage>
</organism>
<dbReference type="PANTHER" id="PTHR22749:SF6">
    <property type="entry name" value="RIBOFLAVIN KINASE"/>
    <property type="match status" value="1"/>
</dbReference>
<dbReference type="InterPro" id="IPR015865">
    <property type="entry name" value="Riboflavin_kinase_bac/euk"/>
</dbReference>
<dbReference type="GO" id="GO:0005739">
    <property type="term" value="C:mitochondrion"/>
    <property type="evidence" value="ECO:0007669"/>
    <property type="project" value="TreeGrafter"/>
</dbReference>
<evidence type="ECO:0000256" key="7">
    <source>
        <dbReference type="ARBA" id="ARBA00022679"/>
    </source>
</evidence>
<keyword evidence="10 18" id="KW-0418">Kinase</keyword>
<keyword evidence="12" id="KW-0067">ATP-binding</keyword>
<evidence type="ECO:0000256" key="16">
    <source>
        <dbReference type="ARBA" id="ARBA00077632"/>
    </source>
</evidence>
<evidence type="ECO:0000259" key="17">
    <source>
        <dbReference type="SMART" id="SM00904"/>
    </source>
</evidence>
<keyword evidence="8" id="KW-0479">Metal-binding</keyword>
<dbReference type="GO" id="GO:0009231">
    <property type="term" value="P:riboflavin biosynthetic process"/>
    <property type="evidence" value="ECO:0007669"/>
    <property type="project" value="InterPro"/>
</dbReference>
<dbReference type="FunFam" id="2.40.30.30:FF:000002">
    <property type="entry name" value="Riboflavin kinase, putative"/>
    <property type="match status" value="1"/>
</dbReference>
<comment type="cofactor">
    <cofactor evidence="1">
        <name>Zn(2+)</name>
        <dbReference type="ChEBI" id="CHEBI:29105"/>
    </cofactor>
</comment>
<evidence type="ECO:0000256" key="10">
    <source>
        <dbReference type="ARBA" id="ARBA00022777"/>
    </source>
</evidence>
<evidence type="ECO:0000256" key="2">
    <source>
        <dbReference type="ARBA" id="ARBA00005201"/>
    </source>
</evidence>
<dbReference type="InterPro" id="IPR023468">
    <property type="entry name" value="Riboflavin_kinase"/>
</dbReference>
<evidence type="ECO:0000256" key="15">
    <source>
        <dbReference type="ARBA" id="ARBA00054097"/>
    </source>
</evidence>
<comment type="function">
    <text evidence="15">Catalyzes the phosphorylation of riboflavin (vitamin B2) to form flavin-mononucleotide (FMN), hence rate-limiting enzyme in the synthesis of FAD. Essential for TNF-induced reactive oxygen species (ROS) production. Through its interaction with both TNFRSF1A and CYBA, physically and functionally couples TNFRSF1A to NADPH oxidase. TNF-activation of RFK may enhance the incorporation of FAD in NADPH oxidase, a critical step for the assembly and activation of NADPH oxidase.</text>
</comment>
<gene>
    <name evidence="18" type="primary">Rfk</name>
    <name evidence="18" type="ORF">Anas_02089</name>
</gene>
<dbReference type="Proteomes" id="UP000326759">
    <property type="component" value="Unassembled WGS sequence"/>
</dbReference>
<evidence type="ECO:0000256" key="5">
    <source>
        <dbReference type="ARBA" id="ARBA00022630"/>
    </source>
</evidence>
<dbReference type="InterPro" id="IPR023465">
    <property type="entry name" value="Riboflavin_kinase_dom_sf"/>
</dbReference>
<dbReference type="OrthoDB" id="276388at2759"/>
<keyword evidence="19" id="KW-1185">Reference proteome</keyword>
<evidence type="ECO:0000256" key="13">
    <source>
        <dbReference type="ARBA" id="ARBA00029789"/>
    </source>
</evidence>
<dbReference type="GO" id="GO:0008531">
    <property type="term" value="F:riboflavin kinase activity"/>
    <property type="evidence" value="ECO:0007669"/>
    <property type="project" value="UniProtKB-EC"/>
</dbReference>
<evidence type="ECO:0000256" key="14">
    <source>
        <dbReference type="ARBA" id="ARBA00050912"/>
    </source>
</evidence>